<proteinExistence type="predicted"/>
<evidence type="ECO:0000313" key="2">
    <source>
        <dbReference type="WBParaSite" id="PSU_v2.g13218.t1"/>
    </source>
</evidence>
<dbReference type="InterPro" id="IPR004245">
    <property type="entry name" value="DUF229"/>
</dbReference>
<dbReference type="Proteomes" id="UP000887577">
    <property type="component" value="Unplaced"/>
</dbReference>
<keyword evidence="1" id="KW-1185">Reference proteome</keyword>
<protein>
    <submittedName>
        <fullName evidence="2">Uncharacterized protein</fullName>
    </submittedName>
</protein>
<reference evidence="2" key="1">
    <citation type="submission" date="2022-11" db="UniProtKB">
        <authorList>
            <consortium name="WormBaseParasite"/>
        </authorList>
    </citation>
    <scope>IDENTIFICATION</scope>
</reference>
<evidence type="ECO:0000313" key="1">
    <source>
        <dbReference type="Proteomes" id="UP000887577"/>
    </source>
</evidence>
<dbReference type="GO" id="GO:0005615">
    <property type="term" value="C:extracellular space"/>
    <property type="evidence" value="ECO:0007669"/>
    <property type="project" value="TreeGrafter"/>
</dbReference>
<accession>A0A914Y1V6</accession>
<dbReference type="PANTHER" id="PTHR10974">
    <property type="entry name" value="FI08016P-RELATED"/>
    <property type="match status" value="1"/>
</dbReference>
<sequence>MIARINSELSASNETSGVCSKLTLNETADIIVEDYGGEQIERIYKITFSTIPGNAKFWGVVSYDLNTEKLKIISSKFSRLNAYKDQAKCAEKSALASYCYCQKSNYLFF</sequence>
<name>A0A914Y1V6_9BILA</name>
<dbReference type="PANTHER" id="PTHR10974:SF1">
    <property type="entry name" value="FI08016P-RELATED"/>
    <property type="match status" value="1"/>
</dbReference>
<dbReference type="WBParaSite" id="PSU_v2.g13218.t1">
    <property type="protein sequence ID" value="PSU_v2.g13218.t1"/>
    <property type="gene ID" value="PSU_v2.g13218"/>
</dbReference>
<dbReference type="AlphaFoldDB" id="A0A914Y1V6"/>
<organism evidence="1 2">
    <name type="scientific">Panagrolaimus superbus</name>
    <dbReference type="NCBI Taxonomy" id="310955"/>
    <lineage>
        <taxon>Eukaryota</taxon>
        <taxon>Metazoa</taxon>
        <taxon>Ecdysozoa</taxon>
        <taxon>Nematoda</taxon>
        <taxon>Chromadorea</taxon>
        <taxon>Rhabditida</taxon>
        <taxon>Tylenchina</taxon>
        <taxon>Panagrolaimomorpha</taxon>
        <taxon>Panagrolaimoidea</taxon>
        <taxon>Panagrolaimidae</taxon>
        <taxon>Panagrolaimus</taxon>
    </lineage>
</organism>